<name>A0ABX2GSE2_9FIRM</name>
<sequence>MKRALLLSLCVLVLFGLVGCREKEITGKSTTDDEKECMKLYFNDIEIPIIWEDNQTVQELMKEAGKGDVVVQMSMYSGNEQVGSLGKSYTKNDEQITTHSGDIVLYSGDKIVVFYGSNSWAYTRLGKMNIPEGDVTELLSNGDITLKIVIAK</sequence>
<accession>A0ABX2GSE2</accession>
<dbReference type="InterPro" id="IPR041183">
    <property type="entry name" value="Cyclophilin-like"/>
</dbReference>
<dbReference type="InterPro" id="IPR029000">
    <property type="entry name" value="Cyclophilin-like_dom_sf"/>
</dbReference>
<evidence type="ECO:0000259" key="1">
    <source>
        <dbReference type="Pfam" id="PF18050"/>
    </source>
</evidence>
<reference evidence="2 3" key="1">
    <citation type="journal article" date="2020" name="Cell Host Microbe">
        <title>Functional and Genomic Variation between Human-Derived Isolates of Lachnospiraceae Reveals Inter- and Intra-Species Diversity.</title>
        <authorList>
            <person name="Sorbara M.T."/>
            <person name="Littmann E.R."/>
            <person name="Fontana E."/>
            <person name="Moody T.U."/>
            <person name="Kohout C.E."/>
            <person name="Gjonbalaj M."/>
            <person name="Eaton V."/>
            <person name="Seok R."/>
            <person name="Leiner I.M."/>
            <person name="Pamer E.G."/>
        </authorList>
    </citation>
    <scope>NUCLEOTIDE SEQUENCE [LARGE SCALE GENOMIC DNA]</scope>
    <source>
        <strain evidence="2 3">MSK.20.11</strain>
    </source>
</reference>
<dbReference type="RefSeq" id="WP_173744434.1">
    <property type="nucleotide sequence ID" value="NZ_JAAIPF010000063.1"/>
</dbReference>
<keyword evidence="3" id="KW-1185">Reference proteome</keyword>
<dbReference type="Proteomes" id="UP000822152">
    <property type="component" value="Unassembled WGS sequence"/>
</dbReference>
<evidence type="ECO:0000313" key="3">
    <source>
        <dbReference type="Proteomes" id="UP000822152"/>
    </source>
</evidence>
<organism evidence="2 3">
    <name type="scientific">Blautia wexlerae</name>
    <dbReference type="NCBI Taxonomy" id="418240"/>
    <lineage>
        <taxon>Bacteria</taxon>
        <taxon>Bacillati</taxon>
        <taxon>Bacillota</taxon>
        <taxon>Clostridia</taxon>
        <taxon>Lachnospirales</taxon>
        <taxon>Lachnospiraceae</taxon>
        <taxon>Blautia</taxon>
    </lineage>
</organism>
<evidence type="ECO:0000313" key="2">
    <source>
        <dbReference type="EMBL" id="NSF75320.1"/>
    </source>
</evidence>
<dbReference type="SUPFAM" id="SSF50891">
    <property type="entry name" value="Cyclophilin-like"/>
    <property type="match status" value="1"/>
</dbReference>
<feature type="domain" description="Cyclophilin-like" evidence="1">
    <location>
        <begin position="41"/>
        <end position="148"/>
    </location>
</feature>
<dbReference type="Pfam" id="PF18050">
    <property type="entry name" value="Cyclophil_like2"/>
    <property type="match status" value="1"/>
</dbReference>
<comment type="caution">
    <text evidence="2">The sequence shown here is derived from an EMBL/GenBank/DDBJ whole genome shotgun (WGS) entry which is preliminary data.</text>
</comment>
<dbReference type="PROSITE" id="PS51257">
    <property type="entry name" value="PROKAR_LIPOPROTEIN"/>
    <property type="match status" value="1"/>
</dbReference>
<dbReference type="EMBL" id="JAAIPF010000063">
    <property type="protein sequence ID" value="NSF75320.1"/>
    <property type="molecule type" value="Genomic_DNA"/>
</dbReference>
<proteinExistence type="predicted"/>
<gene>
    <name evidence="2" type="ORF">G4952_16295</name>
</gene>
<protein>
    <recommendedName>
        <fullName evidence="1">Cyclophilin-like domain-containing protein</fullName>
    </recommendedName>
</protein>